<feature type="compositionally biased region" description="Basic and acidic residues" evidence="2">
    <location>
        <begin position="125"/>
        <end position="158"/>
    </location>
</feature>
<reference evidence="5 6" key="1">
    <citation type="submission" date="2023-03" db="EMBL/GenBank/DDBJ databases">
        <title>Bacillus Genome Sequencing.</title>
        <authorList>
            <person name="Dunlap C."/>
        </authorList>
    </citation>
    <scope>NUCLEOTIDE SEQUENCE [LARGE SCALE GENOMIC DNA]</scope>
    <source>
        <strain evidence="5 6">BD-525</strain>
    </source>
</reference>
<dbReference type="InterPro" id="IPR019079">
    <property type="entry name" value="Capsule_synth_CapA"/>
</dbReference>
<evidence type="ECO:0000259" key="4">
    <source>
        <dbReference type="SMART" id="SM00854"/>
    </source>
</evidence>
<dbReference type="CDD" id="cd07381">
    <property type="entry name" value="MPP_CapA"/>
    <property type="match status" value="1"/>
</dbReference>
<dbReference type="InterPro" id="IPR052169">
    <property type="entry name" value="CW_Biosynth-Accessory"/>
</dbReference>
<dbReference type="Proteomes" id="UP001344632">
    <property type="component" value="Unassembled WGS sequence"/>
</dbReference>
<dbReference type="RefSeq" id="WP_326086074.1">
    <property type="nucleotide sequence ID" value="NZ_JARLKZ010000003.1"/>
</dbReference>
<evidence type="ECO:0000256" key="3">
    <source>
        <dbReference type="SAM" id="Phobius"/>
    </source>
</evidence>
<dbReference type="Pfam" id="PF09587">
    <property type="entry name" value="PGA_cap"/>
    <property type="match status" value="1"/>
</dbReference>
<dbReference type="Gene3D" id="3.60.21.10">
    <property type="match status" value="1"/>
</dbReference>
<dbReference type="SUPFAM" id="SSF56300">
    <property type="entry name" value="Metallo-dependent phosphatases"/>
    <property type="match status" value="1"/>
</dbReference>
<feature type="transmembrane region" description="Helical" evidence="3">
    <location>
        <begin position="23"/>
        <end position="44"/>
    </location>
</feature>
<dbReference type="PANTHER" id="PTHR33393:SF13">
    <property type="entry name" value="PGA BIOSYNTHESIS PROTEIN CAPA"/>
    <property type="match status" value="1"/>
</dbReference>
<evidence type="ECO:0000313" key="6">
    <source>
        <dbReference type="Proteomes" id="UP001344632"/>
    </source>
</evidence>
<gene>
    <name evidence="5" type="ORF">P4H66_04505</name>
</gene>
<name>A0ABU6GH89_9BACL</name>
<accession>A0ABU6GH89</accession>
<dbReference type="SMART" id="SM00854">
    <property type="entry name" value="PGA_cap"/>
    <property type="match status" value="1"/>
</dbReference>
<comment type="similarity">
    <text evidence="1">Belongs to the CapA family.</text>
</comment>
<keyword evidence="6" id="KW-1185">Reference proteome</keyword>
<evidence type="ECO:0000256" key="2">
    <source>
        <dbReference type="SAM" id="MobiDB-lite"/>
    </source>
</evidence>
<keyword evidence="3" id="KW-1133">Transmembrane helix</keyword>
<feature type="region of interest" description="Disordered" evidence="2">
    <location>
        <begin position="53"/>
        <end position="161"/>
    </location>
</feature>
<feature type="compositionally biased region" description="Polar residues" evidence="2">
    <location>
        <begin position="65"/>
        <end position="95"/>
    </location>
</feature>
<dbReference type="EMBL" id="JARLKZ010000003">
    <property type="protein sequence ID" value="MEC0239131.1"/>
    <property type="molecule type" value="Genomic_DNA"/>
</dbReference>
<dbReference type="InterPro" id="IPR029052">
    <property type="entry name" value="Metallo-depent_PP-like"/>
</dbReference>
<feature type="domain" description="Capsule synthesis protein CapA" evidence="4">
    <location>
        <begin position="167"/>
        <end position="411"/>
    </location>
</feature>
<evidence type="ECO:0000313" key="5">
    <source>
        <dbReference type="EMBL" id="MEC0239131.1"/>
    </source>
</evidence>
<sequence>MYPPRSQKKRSGQKNRKLRQRRLWLTMNAALLLLIVILLSYYFINDRQNAAGVQPPNPAPADIENNVNKPQNQGTTPDSSEQPDNNGTGDNQSIQEPEKEPIKEPDKSGIDTKEQGSNENGKLQVSDRAEDQPPAKEDGNTAEGNKQEDSERPDDHSIASDNGKAVTINFVGDMIFSGKVETLLEKKGYSYPFTYLGDTFKKDDLTLGNLETPVTTGGVGAQNKQYVFKSSPKALEALRAAGMDVVNLGNNHILDQGEVGLLDTIKYLDQSGIQYVGAGKNAARAYEPLFIKRGGMTIAVVGCSRVYPEPGWAAGDNKPGVASAYNGGGYRDRVLSTITNARKKADLVIVMTHWGIERSLTPDGNQKKLAHDFVDAGADLIIGGHPHVLQGLEQYKGKWIAYSTGNFIFTKSSTPSTWKTAVFQATCKPKTGCSMKLVPYHAELGQPVPMNAQDGGQLMKELQSLSVGGVKISGDGVVTPGS</sequence>
<organism evidence="5 6">
    <name type="scientific">Paenibacillus dokdonensis</name>
    <dbReference type="NCBI Taxonomy" id="2567944"/>
    <lineage>
        <taxon>Bacteria</taxon>
        <taxon>Bacillati</taxon>
        <taxon>Bacillota</taxon>
        <taxon>Bacilli</taxon>
        <taxon>Bacillales</taxon>
        <taxon>Paenibacillaceae</taxon>
        <taxon>Paenibacillus</taxon>
    </lineage>
</organism>
<dbReference type="PANTHER" id="PTHR33393">
    <property type="entry name" value="POLYGLUTAMINE SYNTHESIS ACCESSORY PROTEIN RV0574C-RELATED"/>
    <property type="match status" value="1"/>
</dbReference>
<protein>
    <submittedName>
        <fullName evidence="5">CapA family protein</fullName>
    </submittedName>
</protein>
<evidence type="ECO:0000256" key="1">
    <source>
        <dbReference type="ARBA" id="ARBA00005662"/>
    </source>
</evidence>
<keyword evidence="3" id="KW-0812">Transmembrane</keyword>
<proteinExistence type="inferred from homology"/>
<comment type="caution">
    <text evidence="5">The sequence shown here is derived from an EMBL/GenBank/DDBJ whole genome shotgun (WGS) entry which is preliminary data.</text>
</comment>
<keyword evidence="3" id="KW-0472">Membrane</keyword>
<feature type="compositionally biased region" description="Basic and acidic residues" evidence="2">
    <location>
        <begin position="96"/>
        <end position="116"/>
    </location>
</feature>